<evidence type="ECO:0000313" key="3">
    <source>
        <dbReference type="Proteomes" id="UP001234989"/>
    </source>
</evidence>
<dbReference type="AlphaFoldDB" id="A0AAF0ZFR6"/>
<sequence length="133" mass="15235">MGDEINSRFREERAITETLIDSKIAAMERLSKKIIQVIQEQLSRLGVGSTKPATHRHESYSAQTTGRSTIPATKGNIPHIQLADKNHPTSELKRSEFSLLMNSKVKKQNRSHGRKPRLWALLRNLLAFRLERH</sequence>
<protein>
    <submittedName>
        <fullName evidence="2">Uncharacterized protein</fullName>
    </submittedName>
</protein>
<evidence type="ECO:0000256" key="1">
    <source>
        <dbReference type="SAM" id="MobiDB-lite"/>
    </source>
</evidence>
<feature type="compositionally biased region" description="Polar residues" evidence="1">
    <location>
        <begin position="60"/>
        <end position="71"/>
    </location>
</feature>
<accession>A0AAF0ZFR6</accession>
<feature type="region of interest" description="Disordered" evidence="1">
    <location>
        <begin position="47"/>
        <end position="74"/>
    </location>
</feature>
<dbReference type="Proteomes" id="UP001234989">
    <property type="component" value="Chromosome 7"/>
</dbReference>
<dbReference type="EMBL" id="CP133618">
    <property type="protein sequence ID" value="WMV39151.1"/>
    <property type="molecule type" value="Genomic_DNA"/>
</dbReference>
<reference evidence="2" key="1">
    <citation type="submission" date="2023-08" db="EMBL/GenBank/DDBJ databases">
        <title>A de novo genome assembly of Solanum verrucosum Schlechtendal, a Mexican diploid species geographically isolated from the other diploid A-genome species in potato relatives.</title>
        <authorList>
            <person name="Hosaka K."/>
        </authorList>
    </citation>
    <scope>NUCLEOTIDE SEQUENCE</scope>
    <source>
        <tissue evidence="2">Young leaves</tissue>
    </source>
</reference>
<proteinExistence type="predicted"/>
<organism evidence="2 3">
    <name type="scientific">Solanum verrucosum</name>
    <dbReference type="NCBI Taxonomy" id="315347"/>
    <lineage>
        <taxon>Eukaryota</taxon>
        <taxon>Viridiplantae</taxon>
        <taxon>Streptophyta</taxon>
        <taxon>Embryophyta</taxon>
        <taxon>Tracheophyta</taxon>
        <taxon>Spermatophyta</taxon>
        <taxon>Magnoliopsida</taxon>
        <taxon>eudicotyledons</taxon>
        <taxon>Gunneridae</taxon>
        <taxon>Pentapetalae</taxon>
        <taxon>asterids</taxon>
        <taxon>lamiids</taxon>
        <taxon>Solanales</taxon>
        <taxon>Solanaceae</taxon>
        <taxon>Solanoideae</taxon>
        <taxon>Solaneae</taxon>
        <taxon>Solanum</taxon>
    </lineage>
</organism>
<name>A0AAF0ZFR6_SOLVR</name>
<evidence type="ECO:0000313" key="2">
    <source>
        <dbReference type="EMBL" id="WMV39151.1"/>
    </source>
</evidence>
<keyword evidence="3" id="KW-1185">Reference proteome</keyword>
<gene>
    <name evidence="2" type="ORF">MTR67_032536</name>
</gene>